<feature type="non-terminal residue" evidence="7">
    <location>
        <position position="1"/>
    </location>
</feature>
<accession>A0A6A5SX13</accession>
<dbReference type="OrthoDB" id="3928926at2759"/>
<dbReference type="Proteomes" id="UP000800038">
    <property type="component" value="Unassembled WGS sequence"/>
</dbReference>
<name>A0A6A5SX13_9PLEO</name>
<evidence type="ECO:0000256" key="3">
    <source>
        <dbReference type="ARBA" id="ARBA00022729"/>
    </source>
</evidence>
<keyword evidence="8" id="KW-1185">Reference proteome</keyword>
<dbReference type="InterPro" id="IPR032382">
    <property type="entry name" value="AltA1"/>
</dbReference>
<evidence type="ECO:0000256" key="1">
    <source>
        <dbReference type="ARBA" id="ARBA00004613"/>
    </source>
</evidence>
<organism evidence="7 8">
    <name type="scientific">Clathrospora elynae</name>
    <dbReference type="NCBI Taxonomy" id="706981"/>
    <lineage>
        <taxon>Eukaryota</taxon>
        <taxon>Fungi</taxon>
        <taxon>Dikarya</taxon>
        <taxon>Ascomycota</taxon>
        <taxon>Pezizomycotina</taxon>
        <taxon>Dothideomycetes</taxon>
        <taxon>Pleosporomycetidae</taxon>
        <taxon>Pleosporales</taxon>
        <taxon>Diademaceae</taxon>
        <taxon>Clathrospora</taxon>
    </lineage>
</organism>
<feature type="domain" description="AA1-like" evidence="6">
    <location>
        <begin position="21"/>
        <end position="137"/>
    </location>
</feature>
<dbReference type="PROSITE" id="PS51895">
    <property type="entry name" value="AA1"/>
    <property type="match status" value="1"/>
</dbReference>
<keyword evidence="4 5" id="KW-1015">Disulfide bond</keyword>
<reference evidence="7" key="1">
    <citation type="journal article" date="2020" name="Stud. Mycol.">
        <title>101 Dothideomycetes genomes: a test case for predicting lifestyles and emergence of pathogens.</title>
        <authorList>
            <person name="Haridas S."/>
            <person name="Albert R."/>
            <person name="Binder M."/>
            <person name="Bloem J."/>
            <person name="Labutti K."/>
            <person name="Salamov A."/>
            <person name="Andreopoulos B."/>
            <person name="Baker S."/>
            <person name="Barry K."/>
            <person name="Bills G."/>
            <person name="Bluhm B."/>
            <person name="Cannon C."/>
            <person name="Castanera R."/>
            <person name="Culley D."/>
            <person name="Daum C."/>
            <person name="Ezra D."/>
            <person name="Gonzalez J."/>
            <person name="Henrissat B."/>
            <person name="Kuo A."/>
            <person name="Liang C."/>
            <person name="Lipzen A."/>
            <person name="Lutzoni F."/>
            <person name="Magnuson J."/>
            <person name="Mondo S."/>
            <person name="Nolan M."/>
            <person name="Ohm R."/>
            <person name="Pangilinan J."/>
            <person name="Park H.-J."/>
            <person name="Ramirez L."/>
            <person name="Alfaro M."/>
            <person name="Sun H."/>
            <person name="Tritt A."/>
            <person name="Yoshinaga Y."/>
            <person name="Zwiers L.-H."/>
            <person name="Turgeon B."/>
            <person name="Goodwin S."/>
            <person name="Spatafora J."/>
            <person name="Crous P."/>
            <person name="Grigoriev I."/>
        </authorList>
    </citation>
    <scope>NUCLEOTIDE SEQUENCE</scope>
    <source>
        <strain evidence="7">CBS 161.51</strain>
    </source>
</reference>
<proteinExistence type="predicted"/>
<dbReference type="AlphaFoldDB" id="A0A6A5SX13"/>
<feature type="disulfide bond" evidence="5">
    <location>
        <begin position="60"/>
        <end position="75"/>
    </location>
</feature>
<protein>
    <submittedName>
        <fullName evidence="7">Alt a 1 major allergen</fullName>
    </submittedName>
</protein>
<evidence type="ECO:0000259" key="6">
    <source>
        <dbReference type="PROSITE" id="PS51895"/>
    </source>
</evidence>
<evidence type="ECO:0000256" key="4">
    <source>
        <dbReference type="ARBA" id="ARBA00023157"/>
    </source>
</evidence>
<dbReference type="GO" id="GO:0005576">
    <property type="term" value="C:extracellular region"/>
    <property type="evidence" value="ECO:0007669"/>
    <property type="project" value="UniProtKB-SubCell"/>
</dbReference>
<gene>
    <name evidence="7" type="ORF">EJ02DRAFT_317375</name>
</gene>
<evidence type="ECO:0000313" key="8">
    <source>
        <dbReference type="Proteomes" id="UP000800038"/>
    </source>
</evidence>
<dbReference type="EMBL" id="ML976017">
    <property type="protein sequence ID" value="KAF1944388.1"/>
    <property type="molecule type" value="Genomic_DNA"/>
</dbReference>
<dbReference type="Gene3D" id="2.40.350.20">
    <property type="match status" value="1"/>
</dbReference>
<evidence type="ECO:0000256" key="2">
    <source>
        <dbReference type="ARBA" id="ARBA00022525"/>
    </source>
</evidence>
<feature type="disulfide bond" evidence="5">
    <location>
        <begin position="114"/>
        <end position="126"/>
    </location>
</feature>
<comment type="subcellular location">
    <subcellularLocation>
        <location evidence="1">Secreted</location>
    </subcellularLocation>
</comment>
<evidence type="ECO:0000256" key="5">
    <source>
        <dbReference type="PROSITE-ProRule" id="PRU01243"/>
    </source>
</evidence>
<sequence>LSAAAPLDTRQTTAPCPVTTEGDYVWKISKFWARKLDGKNINSLEFNISATNNGTLDFQCAASAANVDDGKFHSCGENSFIEFAFQGDRSGLLLKQNVSDVIQYVATTTVPNVCRAGGSGIDDLICQGVSDAYITLV</sequence>
<dbReference type="CDD" id="cd12798">
    <property type="entry name" value="Alt_A1"/>
    <property type="match status" value="1"/>
</dbReference>
<feature type="non-terminal residue" evidence="7">
    <location>
        <position position="137"/>
    </location>
</feature>
<keyword evidence="3" id="KW-0732">Signal</keyword>
<evidence type="ECO:0000313" key="7">
    <source>
        <dbReference type="EMBL" id="KAF1944388.1"/>
    </source>
</evidence>
<keyword evidence="2" id="KW-0964">Secreted</keyword>
<dbReference type="Pfam" id="PF16541">
    <property type="entry name" value="AltA1"/>
    <property type="match status" value="1"/>
</dbReference>